<dbReference type="AlphaFoldDB" id="A0A9Q0NA25"/>
<organism evidence="2 3">
    <name type="scientific">Pseudolycoriella hygida</name>
    <dbReference type="NCBI Taxonomy" id="35572"/>
    <lineage>
        <taxon>Eukaryota</taxon>
        <taxon>Metazoa</taxon>
        <taxon>Ecdysozoa</taxon>
        <taxon>Arthropoda</taxon>
        <taxon>Hexapoda</taxon>
        <taxon>Insecta</taxon>
        <taxon>Pterygota</taxon>
        <taxon>Neoptera</taxon>
        <taxon>Endopterygota</taxon>
        <taxon>Diptera</taxon>
        <taxon>Nematocera</taxon>
        <taxon>Sciaroidea</taxon>
        <taxon>Sciaridae</taxon>
        <taxon>Pseudolycoriella</taxon>
    </lineage>
</organism>
<dbReference type="Proteomes" id="UP001151699">
    <property type="component" value="Chromosome A"/>
</dbReference>
<evidence type="ECO:0000313" key="2">
    <source>
        <dbReference type="EMBL" id="KAJ6646318.1"/>
    </source>
</evidence>
<feature type="region of interest" description="Disordered" evidence="1">
    <location>
        <begin position="1"/>
        <end position="89"/>
    </location>
</feature>
<feature type="compositionally biased region" description="Polar residues" evidence="1">
    <location>
        <begin position="70"/>
        <end position="89"/>
    </location>
</feature>
<keyword evidence="3" id="KW-1185">Reference proteome</keyword>
<evidence type="ECO:0000256" key="1">
    <source>
        <dbReference type="SAM" id="MobiDB-lite"/>
    </source>
</evidence>
<protein>
    <submittedName>
        <fullName evidence="2">Uncharacterized protein</fullName>
    </submittedName>
</protein>
<comment type="caution">
    <text evidence="2">The sequence shown here is derived from an EMBL/GenBank/DDBJ whole genome shotgun (WGS) entry which is preliminary data.</text>
</comment>
<gene>
    <name evidence="2" type="ORF">Bhyg_01529</name>
</gene>
<feature type="compositionally biased region" description="Polar residues" evidence="1">
    <location>
        <begin position="12"/>
        <end position="32"/>
    </location>
</feature>
<name>A0A9Q0NA25_9DIPT</name>
<reference evidence="2" key="1">
    <citation type="submission" date="2022-07" db="EMBL/GenBank/DDBJ databases">
        <authorList>
            <person name="Trinca V."/>
            <person name="Uliana J.V.C."/>
            <person name="Torres T.T."/>
            <person name="Ward R.J."/>
            <person name="Monesi N."/>
        </authorList>
    </citation>
    <scope>NUCLEOTIDE SEQUENCE</scope>
    <source>
        <strain evidence="2">HSMRA1968</strain>
        <tissue evidence="2">Whole embryos</tissue>
    </source>
</reference>
<dbReference type="EMBL" id="WJQU01000001">
    <property type="protein sequence ID" value="KAJ6646318.1"/>
    <property type="molecule type" value="Genomic_DNA"/>
</dbReference>
<accession>A0A9Q0NA25</accession>
<sequence>MIGTEYIEGHNPNITKIWNPPTSECMKSNTKSSFDRHPATHQNTHNTNDSPSHEDENNNIIEGAARSKVSRSSATETMGLSGSSGTDGTYKATNVINMIKWSATPRRKVESEHSIPVRNKDIGSMSKSFRV</sequence>
<evidence type="ECO:0000313" key="3">
    <source>
        <dbReference type="Proteomes" id="UP001151699"/>
    </source>
</evidence>
<proteinExistence type="predicted"/>
<feature type="compositionally biased region" description="Polar residues" evidence="1">
    <location>
        <begin position="40"/>
        <end position="50"/>
    </location>
</feature>